<evidence type="ECO:0000313" key="2">
    <source>
        <dbReference type="EMBL" id="EOY48442.1"/>
    </source>
</evidence>
<dbReference type="AlphaFoldDB" id="A0A7U9DV50"/>
<name>A0A7U9DV50_STRLI</name>
<proteinExistence type="predicted"/>
<protein>
    <submittedName>
        <fullName evidence="2">Uncharacterized protein</fullName>
    </submittedName>
</protein>
<organism evidence="2 3">
    <name type="scientific">Streptomyces lividans 1326</name>
    <dbReference type="NCBI Taxonomy" id="1200984"/>
    <lineage>
        <taxon>Bacteria</taxon>
        <taxon>Bacillati</taxon>
        <taxon>Actinomycetota</taxon>
        <taxon>Actinomycetes</taxon>
        <taxon>Kitasatosporales</taxon>
        <taxon>Streptomycetaceae</taxon>
        <taxon>Streptomyces</taxon>
    </lineage>
</organism>
<dbReference type="Proteomes" id="UP000014062">
    <property type="component" value="Chromosome"/>
</dbReference>
<gene>
    <name evidence="2" type="ORF">SLI_3729</name>
</gene>
<accession>A0A7U9DV50</accession>
<reference evidence="3" key="1">
    <citation type="journal article" date="2013" name="Genome Biol. Evol.">
        <title>The genome sequence of Streptomyces lividans 66 reveals a novel tRNA-dependent peptide biosynthetic system within a metal-related genomic island.</title>
        <authorList>
            <person name="Cruz-Morales P."/>
            <person name="Vijgenboom E."/>
            <person name="Iruegas-Bocardo F."/>
            <person name="Girard G."/>
            <person name="Yanez-Guerra L.A."/>
            <person name="Ramos-Aboites H.E."/>
            <person name="Pernodet J.L."/>
            <person name="Anne J."/>
            <person name="van Wezel G.P."/>
            <person name="Barona-Gomez F."/>
        </authorList>
    </citation>
    <scope>NUCLEOTIDE SEQUENCE [LARGE SCALE GENOMIC DNA]</scope>
    <source>
        <strain evidence="3">1326</strain>
    </source>
</reference>
<sequence length="91" mass="10661">MSITQQYLLDTYRARQLGEPGPPAPGTHDRRVVREWHDRRRFQAVLVGRPARGRVRRALRRWWSRWPRALGRPAGWPPAGRSGRQREAGSR</sequence>
<dbReference type="EMBL" id="CM001889">
    <property type="protein sequence ID" value="EOY48442.1"/>
    <property type="molecule type" value="Genomic_DNA"/>
</dbReference>
<evidence type="ECO:0000313" key="3">
    <source>
        <dbReference type="Proteomes" id="UP000014062"/>
    </source>
</evidence>
<feature type="region of interest" description="Disordered" evidence="1">
    <location>
        <begin position="70"/>
        <end position="91"/>
    </location>
</feature>
<dbReference type="RefSeq" id="WP_016326531.1">
    <property type="nucleotide sequence ID" value="NZ_CM001889.1"/>
</dbReference>
<evidence type="ECO:0000256" key="1">
    <source>
        <dbReference type="SAM" id="MobiDB-lite"/>
    </source>
</evidence>